<name>A0A1D8GD93_9FIRM</name>
<dbReference type="Pfam" id="PF05043">
    <property type="entry name" value="Mga"/>
    <property type="match status" value="1"/>
</dbReference>
<dbReference type="InterPro" id="IPR036388">
    <property type="entry name" value="WH-like_DNA-bd_sf"/>
</dbReference>
<evidence type="ECO:0000259" key="6">
    <source>
        <dbReference type="PROSITE" id="PS51094"/>
    </source>
</evidence>
<proteinExistence type="predicted"/>
<dbReference type="GO" id="GO:0008982">
    <property type="term" value="F:protein-N(PI)-phosphohistidine-sugar phosphotransferase activity"/>
    <property type="evidence" value="ECO:0007669"/>
    <property type="project" value="InterPro"/>
</dbReference>
<dbReference type="InterPro" id="IPR036634">
    <property type="entry name" value="PRD_sf"/>
</dbReference>
<evidence type="ECO:0000313" key="10">
    <source>
        <dbReference type="Proteomes" id="UP000095743"/>
    </source>
</evidence>
<dbReference type="InterPro" id="IPR036095">
    <property type="entry name" value="PTS_EIIB-like_sf"/>
</dbReference>
<keyword evidence="4" id="KW-0010">Activator</keyword>
<feature type="domain" description="PTS EIIB type-2" evidence="7">
    <location>
        <begin position="427"/>
        <end position="516"/>
    </location>
</feature>
<dbReference type="Pfam" id="PF08279">
    <property type="entry name" value="HTH_11"/>
    <property type="match status" value="1"/>
</dbReference>
<dbReference type="InterPro" id="IPR003501">
    <property type="entry name" value="PTS_EIIB_2/3"/>
</dbReference>
<dbReference type="InterPro" id="IPR036390">
    <property type="entry name" value="WH_DNA-bd_sf"/>
</dbReference>
<dbReference type="InterPro" id="IPR016152">
    <property type="entry name" value="PTrfase/Anion_transptr"/>
</dbReference>
<evidence type="ECO:0000256" key="1">
    <source>
        <dbReference type="ARBA" id="ARBA00022679"/>
    </source>
</evidence>
<feature type="domain" description="PRD" evidence="8">
    <location>
        <begin position="319"/>
        <end position="426"/>
    </location>
</feature>
<evidence type="ECO:0000313" key="9">
    <source>
        <dbReference type="EMBL" id="AOT68880.1"/>
    </source>
</evidence>
<dbReference type="GO" id="GO:0009401">
    <property type="term" value="P:phosphoenolpyruvate-dependent sugar phosphotransferase system"/>
    <property type="evidence" value="ECO:0007669"/>
    <property type="project" value="InterPro"/>
</dbReference>
<dbReference type="CDD" id="cd05568">
    <property type="entry name" value="PTS_IIB_bgl_like"/>
    <property type="match status" value="1"/>
</dbReference>
<dbReference type="KEGG" id="gfe:Gferi_04500"/>
<dbReference type="EMBL" id="CP017269">
    <property type="protein sequence ID" value="AOT68880.1"/>
    <property type="molecule type" value="Genomic_DNA"/>
</dbReference>
<dbReference type="InterPro" id="IPR013196">
    <property type="entry name" value="HTH_11"/>
</dbReference>
<keyword evidence="2" id="KW-0677">Repeat</keyword>
<dbReference type="PROSITE" id="PS51094">
    <property type="entry name" value="PTS_EIIA_TYPE_2"/>
    <property type="match status" value="1"/>
</dbReference>
<keyword evidence="3" id="KW-0805">Transcription regulation</keyword>
<dbReference type="PANTHER" id="PTHR30185">
    <property type="entry name" value="CRYPTIC BETA-GLUCOSIDE BGL OPERON ANTITERMINATOR"/>
    <property type="match status" value="1"/>
</dbReference>
<dbReference type="PROSITE" id="PS51099">
    <property type="entry name" value="PTS_EIIB_TYPE_2"/>
    <property type="match status" value="1"/>
</dbReference>
<evidence type="ECO:0000256" key="4">
    <source>
        <dbReference type="ARBA" id="ARBA00023159"/>
    </source>
</evidence>
<feature type="domain" description="PRD" evidence="8">
    <location>
        <begin position="204"/>
        <end position="309"/>
    </location>
</feature>
<evidence type="ECO:0000259" key="8">
    <source>
        <dbReference type="PROSITE" id="PS51372"/>
    </source>
</evidence>
<reference evidence="9 10" key="1">
    <citation type="submission" date="2016-09" db="EMBL/GenBank/DDBJ databases">
        <title>Genomic analysis reveals versatility of anaerobic energy metabolism of Geosporobacter ferrireducens IRF9 of phylum Firmicutes.</title>
        <authorList>
            <person name="Kim S.-J."/>
        </authorList>
    </citation>
    <scope>NUCLEOTIDE SEQUENCE [LARGE SCALE GENOMIC DNA]</scope>
    <source>
        <strain evidence="9 10">IRF9</strain>
    </source>
</reference>
<sequence length="676" mass="77904">MKIRAKEDIKKKIFFILLDRKHPITVAALADEICMSEKTIRNYLKILQKELQDEGVTLRMKPSLGVLLDISEEERDLLQIGIYVNRDVFQDYTPEYRHHYILNTLLKNKHTYTIQLLADDLFCSKSTIVNDLFEIEKWLDRRGLQLKRKQNQGLWIEGHEKNYRRAMMDLFVETNGNQNTELDLVLEKLDYRIDLLNFKKIKQLFPRIDLFKIQDVIQQAEQKLGYYFTDQAFTNLITHIAITVERVKHHKEIKMEKDLLQNLKAKCEFDVAAWVIQKLSDDFGIHFSEDETGYISLHMLGAKIQADMDATHYDILLDAQNEEYICIAKEIITLAGDILDVDLSKDWLLLTALVLHLRPTVIRLKYGLKLRNPMLQTIKEEYTSIFGAAWACSSIFEKKLGISINEDEVGYIAIHIAVAVGRQSHKVRTLIVCASGMGTSQLIATRLNKTFQELDIIATIPLGAMSEDLVNKADLIISTIPGILNSHNVVYVSAMLDATDVLKIKSTLGKIQFQNQKSEKVIQTTEKSLMHKVIDKELCFIDEKRNDFIEIIHHYGKIMENKGYAKPGFCENILEREYKASTVIGKGIAIPHATTEYVLQSKICIIKLKNPVNWMGHKLNLIIILGLKFDEVGITRGFFKNLYEILNDKKLIHRILEANRRDEIIEVFINGGIQNE</sequence>
<dbReference type="Gene3D" id="3.40.50.2300">
    <property type="match status" value="1"/>
</dbReference>
<dbReference type="PANTHER" id="PTHR30185:SF18">
    <property type="entry name" value="TRANSCRIPTIONAL REGULATOR MTLR"/>
    <property type="match status" value="1"/>
</dbReference>
<dbReference type="Gene3D" id="3.40.930.10">
    <property type="entry name" value="Mannitol-specific EII, Chain A"/>
    <property type="match status" value="1"/>
</dbReference>
<dbReference type="RefSeq" id="WP_069974446.1">
    <property type="nucleotide sequence ID" value="NZ_CP017269.1"/>
</dbReference>
<keyword evidence="1" id="KW-0808">Transferase</keyword>
<keyword evidence="10" id="KW-1185">Reference proteome</keyword>
<evidence type="ECO:0000256" key="5">
    <source>
        <dbReference type="ARBA" id="ARBA00023163"/>
    </source>
</evidence>
<dbReference type="Gene3D" id="1.10.1790.10">
    <property type="entry name" value="PRD domain"/>
    <property type="match status" value="2"/>
</dbReference>
<dbReference type="GO" id="GO:0006355">
    <property type="term" value="P:regulation of DNA-templated transcription"/>
    <property type="evidence" value="ECO:0007669"/>
    <property type="project" value="InterPro"/>
</dbReference>
<dbReference type="InterPro" id="IPR011608">
    <property type="entry name" value="PRD"/>
</dbReference>
<dbReference type="InterPro" id="IPR007737">
    <property type="entry name" value="Mga_HTH"/>
</dbReference>
<dbReference type="PROSITE" id="PS51372">
    <property type="entry name" value="PRD_2"/>
    <property type="match status" value="2"/>
</dbReference>
<organism evidence="9 10">
    <name type="scientific">Geosporobacter ferrireducens</name>
    <dbReference type="NCBI Taxonomy" id="1424294"/>
    <lineage>
        <taxon>Bacteria</taxon>
        <taxon>Bacillati</taxon>
        <taxon>Bacillota</taxon>
        <taxon>Clostridia</taxon>
        <taxon>Peptostreptococcales</taxon>
        <taxon>Thermotaleaceae</taxon>
        <taxon>Geosporobacter</taxon>
    </lineage>
</organism>
<feature type="domain" description="PTS EIIA type-2" evidence="6">
    <location>
        <begin position="532"/>
        <end position="671"/>
    </location>
</feature>
<dbReference type="SUPFAM" id="SSF46785">
    <property type="entry name" value="Winged helix' DNA-binding domain"/>
    <property type="match status" value="1"/>
</dbReference>
<evidence type="ECO:0000259" key="7">
    <source>
        <dbReference type="PROSITE" id="PS51099"/>
    </source>
</evidence>
<dbReference type="InterPro" id="IPR013011">
    <property type="entry name" value="PTS_EIIB_2"/>
</dbReference>
<dbReference type="PROSITE" id="PS00372">
    <property type="entry name" value="PTS_EIIA_TYPE_2_HIS"/>
    <property type="match status" value="1"/>
</dbReference>
<dbReference type="Pfam" id="PF02302">
    <property type="entry name" value="PTS_IIB"/>
    <property type="match status" value="1"/>
</dbReference>
<dbReference type="Gene3D" id="1.10.10.10">
    <property type="entry name" value="Winged helix-like DNA-binding domain superfamily/Winged helix DNA-binding domain"/>
    <property type="match status" value="2"/>
</dbReference>
<accession>A0A1D8GD93</accession>
<dbReference type="SUPFAM" id="SSF63520">
    <property type="entry name" value="PTS-regulatory domain, PRD"/>
    <property type="match status" value="2"/>
</dbReference>
<dbReference type="InterPro" id="IPR050661">
    <property type="entry name" value="BglG_antiterminators"/>
</dbReference>
<evidence type="ECO:0000256" key="3">
    <source>
        <dbReference type="ARBA" id="ARBA00023015"/>
    </source>
</evidence>
<dbReference type="AlphaFoldDB" id="A0A1D8GD93"/>
<dbReference type="SUPFAM" id="SSF55804">
    <property type="entry name" value="Phoshotransferase/anion transport protein"/>
    <property type="match status" value="1"/>
</dbReference>
<evidence type="ECO:0000256" key="2">
    <source>
        <dbReference type="ARBA" id="ARBA00022737"/>
    </source>
</evidence>
<gene>
    <name evidence="9" type="ORF">Gferi_04500</name>
</gene>
<dbReference type="STRING" id="1424294.Gferi_04500"/>
<protein>
    <submittedName>
        <fullName evidence="9">Uncharacterized protein</fullName>
    </submittedName>
</protein>
<dbReference type="Pfam" id="PF00359">
    <property type="entry name" value="PTS_EIIA_2"/>
    <property type="match status" value="1"/>
</dbReference>
<dbReference type="Pfam" id="PF00874">
    <property type="entry name" value="PRD"/>
    <property type="match status" value="2"/>
</dbReference>
<dbReference type="InterPro" id="IPR002178">
    <property type="entry name" value="PTS_EIIA_type-2_dom"/>
</dbReference>
<dbReference type="Proteomes" id="UP000095743">
    <property type="component" value="Chromosome"/>
</dbReference>
<keyword evidence="5" id="KW-0804">Transcription</keyword>
<dbReference type="SUPFAM" id="SSF52794">
    <property type="entry name" value="PTS system IIB component-like"/>
    <property type="match status" value="1"/>
</dbReference>